<sequence>MEATSSTTSTTSGFLSPVISNPLFDRVRNTYRTFHEKRESLGLSNPGTVEKISKEVDQDVFLNNLAFTGVRAEFNKVIGVSPMFQLSHAFAMGAQGMPPYSYNAMYGSSKHFLQATIDSDLAVNGRFNRRITNALVTKFSVNLPQDSMQQPMLQAEADYNGADFTAVVKSMNPSIFNGGLTGMVIGSYLQSVTPKLALGMEGMWQRLDMQHPPDVMMSYVGRYKTREWIASARVLGQGAVQASFWKRLSEKVEAGADLNLSFAGMGNPQAAMMGAPGKEGVATFGVKYDFRASSYRAQIDSQGKMGCLLEKSIAPPVRVTFSGELDQWKQQVKVGLAVSIESADPELMEQQQSMTEGPSIPF</sequence>
<dbReference type="GO" id="GO:0005741">
    <property type="term" value="C:mitochondrial outer membrane"/>
    <property type="evidence" value="ECO:0007669"/>
    <property type="project" value="UniProtKB-SubCell"/>
</dbReference>
<evidence type="ECO:0000256" key="6">
    <source>
        <dbReference type="ARBA" id="ARBA00022787"/>
    </source>
</evidence>
<gene>
    <name evidence="10 12" type="ORF">P152DRAFT_396412</name>
</gene>
<keyword evidence="7" id="KW-0653">Protein transport</keyword>
<keyword evidence="4" id="KW-1134">Transmembrane beta strand</keyword>
<dbReference type="Gene3D" id="2.40.160.10">
    <property type="entry name" value="Porin"/>
    <property type="match status" value="1"/>
</dbReference>
<dbReference type="Pfam" id="PF01459">
    <property type="entry name" value="Porin_3"/>
    <property type="match status" value="1"/>
</dbReference>
<evidence type="ECO:0000313" key="12">
    <source>
        <dbReference type="RefSeq" id="XP_033534476.1"/>
    </source>
</evidence>
<dbReference type="AlphaFoldDB" id="A0A6G1G419"/>
<dbReference type="GO" id="GO:0008320">
    <property type="term" value="F:protein transmembrane transporter activity"/>
    <property type="evidence" value="ECO:0007669"/>
    <property type="project" value="InterPro"/>
</dbReference>
<dbReference type="EMBL" id="ML975156">
    <property type="protein sequence ID" value="KAF1812845.1"/>
    <property type="molecule type" value="Genomic_DNA"/>
</dbReference>
<organism evidence="10">
    <name type="scientific">Eremomyces bilateralis CBS 781.70</name>
    <dbReference type="NCBI Taxonomy" id="1392243"/>
    <lineage>
        <taxon>Eukaryota</taxon>
        <taxon>Fungi</taxon>
        <taxon>Dikarya</taxon>
        <taxon>Ascomycota</taxon>
        <taxon>Pezizomycotina</taxon>
        <taxon>Dothideomycetes</taxon>
        <taxon>Dothideomycetes incertae sedis</taxon>
        <taxon>Eremomycetales</taxon>
        <taxon>Eremomycetaceae</taxon>
        <taxon>Eremomyces</taxon>
    </lineage>
</organism>
<keyword evidence="11" id="KW-1185">Reference proteome</keyword>
<dbReference type="OrthoDB" id="19656at2759"/>
<name>A0A6G1G419_9PEZI</name>
<evidence type="ECO:0000256" key="7">
    <source>
        <dbReference type="ARBA" id="ARBA00022927"/>
    </source>
</evidence>
<dbReference type="CDD" id="cd07305">
    <property type="entry name" value="Porin3_Tom40"/>
    <property type="match status" value="1"/>
</dbReference>
<keyword evidence="9" id="KW-0472">Membrane</keyword>
<keyword evidence="5" id="KW-0812">Transmembrane</keyword>
<evidence type="ECO:0000256" key="2">
    <source>
        <dbReference type="ARBA" id="ARBA00010510"/>
    </source>
</evidence>
<reference evidence="12" key="2">
    <citation type="submission" date="2020-04" db="EMBL/GenBank/DDBJ databases">
        <authorList>
            <consortium name="NCBI Genome Project"/>
        </authorList>
    </citation>
    <scope>NUCLEOTIDE SEQUENCE</scope>
    <source>
        <strain evidence="12">CBS 781.70</strain>
    </source>
</reference>
<dbReference type="InterPro" id="IPR037930">
    <property type="entry name" value="Tom40"/>
</dbReference>
<reference evidence="12" key="3">
    <citation type="submission" date="2025-04" db="UniProtKB">
        <authorList>
            <consortium name="RefSeq"/>
        </authorList>
    </citation>
    <scope>IDENTIFICATION</scope>
    <source>
        <strain evidence="12">CBS 781.70</strain>
    </source>
</reference>
<protein>
    <submittedName>
        <fullName evidence="10 12">Eukaryotic porin family protein</fullName>
    </submittedName>
</protein>
<proteinExistence type="inferred from homology"/>
<reference evidence="10 12" key="1">
    <citation type="submission" date="2020-01" db="EMBL/GenBank/DDBJ databases">
        <authorList>
            <consortium name="DOE Joint Genome Institute"/>
            <person name="Haridas S."/>
            <person name="Albert R."/>
            <person name="Binder M."/>
            <person name="Bloem J."/>
            <person name="Labutti K."/>
            <person name="Salamov A."/>
            <person name="Andreopoulos B."/>
            <person name="Baker S.E."/>
            <person name="Barry K."/>
            <person name="Bills G."/>
            <person name="Bluhm B.H."/>
            <person name="Cannon C."/>
            <person name="Castanera R."/>
            <person name="Culley D.E."/>
            <person name="Daum C."/>
            <person name="Ezra D."/>
            <person name="Gonzalez J.B."/>
            <person name="Henrissat B."/>
            <person name="Kuo A."/>
            <person name="Liang C."/>
            <person name="Lipzen A."/>
            <person name="Lutzoni F."/>
            <person name="Magnuson J."/>
            <person name="Mondo S."/>
            <person name="Nolan M."/>
            <person name="Ohm R."/>
            <person name="Pangilinan J."/>
            <person name="Park H.-J."/>
            <person name="Ramirez L."/>
            <person name="Alfaro M."/>
            <person name="Sun H."/>
            <person name="Tritt A."/>
            <person name="Yoshinaga Y."/>
            <person name="Zwiers L.-H."/>
            <person name="Turgeon B.G."/>
            <person name="Goodwin S.B."/>
            <person name="Spatafora J.W."/>
            <person name="Crous P.W."/>
            <person name="Grigoriev I.V."/>
        </authorList>
    </citation>
    <scope>NUCLEOTIDE SEQUENCE</scope>
    <source>
        <strain evidence="10 12">CBS 781.70</strain>
    </source>
</reference>
<dbReference type="InterPro" id="IPR027246">
    <property type="entry name" value="Porin_Euk/Tom40"/>
</dbReference>
<comment type="subcellular location">
    <subcellularLocation>
        <location evidence="1">Mitochondrion outer membrane</location>
        <topology evidence="1">Multi-pass membrane protein</topology>
    </subcellularLocation>
</comment>
<evidence type="ECO:0000313" key="10">
    <source>
        <dbReference type="EMBL" id="KAF1812845.1"/>
    </source>
</evidence>
<dbReference type="RefSeq" id="XP_033534476.1">
    <property type="nucleotide sequence ID" value="XM_033676354.1"/>
</dbReference>
<dbReference type="PANTHER" id="PTHR10802">
    <property type="entry name" value="MITOCHONDRIAL IMPORT RECEPTOR SUBUNIT TOM40"/>
    <property type="match status" value="1"/>
</dbReference>
<evidence type="ECO:0000256" key="1">
    <source>
        <dbReference type="ARBA" id="ARBA00004374"/>
    </source>
</evidence>
<keyword evidence="6" id="KW-1000">Mitochondrion outer membrane</keyword>
<evidence type="ECO:0000256" key="8">
    <source>
        <dbReference type="ARBA" id="ARBA00023128"/>
    </source>
</evidence>
<keyword evidence="8" id="KW-0496">Mitochondrion</keyword>
<evidence type="ECO:0000313" key="11">
    <source>
        <dbReference type="Proteomes" id="UP000504638"/>
    </source>
</evidence>
<keyword evidence="3" id="KW-0813">Transport</keyword>
<dbReference type="GeneID" id="54416924"/>
<evidence type="ECO:0000256" key="5">
    <source>
        <dbReference type="ARBA" id="ARBA00022692"/>
    </source>
</evidence>
<comment type="similarity">
    <text evidence="2">Belongs to the Tom40 family.</text>
</comment>
<dbReference type="InterPro" id="IPR023614">
    <property type="entry name" value="Porin_dom_sf"/>
</dbReference>
<evidence type="ECO:0000256" key="3">
    <source>
        <dbReference type="ARBA" id="ARBA00022448"/>
    </source>
</evidence>
<evidence type="ECO:0000256" key="4">
    <source>
        <dbReference type="ARBA" id="ARBA00022452"/>
    </source>
</evidence>
<accession>A0A6G1G419</accession>
<evidence type="ECO:0000256" key="9">
    <source>
        <dbReference type="ARBA" id="ARBA00023136"/>
    </source>
</evidence>
<dbReference type="Proteomes" id="UP000504638">
    <property type="component" value="Unplaced"/>
</dbReference>
<dbReference type="GO" id="GO:0030150">
    <property type="term" value="P:protein import into mitochondrial matrix"/>
    <property type="evidence" value="ECO:0007669"/>
    <property type="project" value="InterPro"/>
</dbReference>